<evidence type="ECO:0000256" key="1">
    <source>
        <dbReference type="SAM" id="MobiDB-lite"/>
    </source>
</evidence>
<evidence type="ECO:0000313" key="3">
    <source>
        <dbReference type="EMBL" id="WVW80398.1"/>
    </source>
</evidence>
<keyword evidence="4" id="KW-1185">Reference proteome</keyword>
<evidence type="ECO:0000313" key="4">
    <source>
        <dbReference type="Proteomes" id="UP000092730"/>
    </source>
</evidence>
<reference evidence="3" key="4">
    <citation type="submission" date="2024-02" db="EMBL/GenBank/DDBJ databases">
        <title>Comparative genomics of Cryptococcus and Kwoniella reveals pathogenesis evolution and contrasting modes of karyotype evolution via chromosome fusion or intercentromeric recombination.</title>
        <authorList>
            <person name="Coelho M.A."/>
            <person name="David-Palma M."/>
            <person name="Shea T."/>
            <person name="Bowers K."/>
            <person name="McGinley-Smith S."/>
            <person name="Mohammad A.W."/>
            <person name="Gnirke A."/>
            <person name="Yurkov A.M."/>
            <person name="Nowrousian M."/>
            <person name="Sun S."/>
            <person name="Cuomo C.A."/>
            <person name="Heitman J."/>
        </authorList>
    </citation>
    <scope>NUCLEOTIDE SEQUENCE</scope>
    <source>
        <strain evidence="3">CBS 10118</strain>
    </source>
</reference>
<name>A0A1B9GER0_9TREE</name>
<dbReference type="RefSeq" id="XP_019050632.1">
    <property type="nucleotide sequence ID" value="XM_019187754.1"/>
</dbReference>
<protein>
    <submittedName>
        <fullName evidence="2">Uncharacterized protein</fullName>
    </submittedName>
</protein>
<dbReference type="EMBL" id="KI894018">
    <property type="protein sequence ID" value="OCF29562.1"/>
    <property type="molecule type" value="Genomic_DNA"/>
</dbReference>
<reference evidence="3" key="2">
    <citation type="submission" date="2013-07" db="EMBL/GenBank/DDBJ databases">
        <authorList>
            <consortium name="The Broad Institute Genome Sequencing Platform"/>
            <person name="Cuomo C."/>
            <person name="Litvintseva A."/>
            <person name="Chen Y."/>
            <person name="Heitman J."/>
            <person name="Sun S."/>
            <person name="Springer D."/>
            <person name="Dromer F."/>
            <person name="Young S.K."/>
            <person name="Zeng Q."/>
            <person name="Gargeya S."/>
            <person name="Fitzgerald M."/>
            <person name="Abouelleil A."/>
            <person name="Alvarado L."/>
            <person name="Berlin A.M."/>
            <person name="Chapman S.B."/>
            <person name="Dewar J."/>
            <person name="Goldberg J."/>
            <person name="Griggs A."/>
            <person name="Gujja S."/>
            <person name="Hansen M."/>
            <person name="Howarth C."/>
            <person name="Imamovic A."/>
            <person name="Larimer J."/>
            <person name="McCowan C."/>
            <person name="Murphy C."/>
            <person name="Pearson M."/>
            <person name="Priest M."/>
            <person name="Roberts A."/>
            <person name="Saif S."/>
            <person name="Shea T."/>
            <person name="Sykes S."/>
            <person name="Wortman J."/>
            <person name="Nusbaum C."/>
            <person name="Birren B."/>
        </authorList>
    </citation>
    <scope>NUCLEOTIDE SEQUENCE</scope>
    <source>
        <strain evidence="3">CBS 10118</strain>
    </source>
</reference>
<dbReference type="KEGG" id="kbi:30205469"/>
<accession>A0A1B9GER0</accession>
<organism evidence="2">
    <name type="scientific">Kwoniella bestiolae CBS 10118</name>
    <dbReference type="NCBI Taxonomy" id="1296100"/>
    <lineage>
        <taxon>Eukaryota</taxon>
        <taxon>Fungi</taxon>
        <taxon>Dikarya</taxon>
        <taxon>Basidiomycota</taxon>
        <taxon>Agaricomycotina</taxon>
        <taxon>Tremellomycetes</taxon>
        <taxon>Tremellales</taxon>
        <taxon>Cryptococcaceae</taxon>
        <taxon>Kwoniella</taxon>
    </lineage>
</organism>
<dbReference type="AlphaFoldDB" id="A0A1B9GER0"/>
<reference evidence="2" key="1">
    <citation type="submission" date="2013-07" db="EMBL/GenBank/DDBJ databases">
        <title>The Genome Sequence of Cryptococcus bestiolae CBS10118.</title>
        <authorList>
            <consortium name="The Broad Institute Genome Sequencing Platform"/>
            <person name="Cuomo C."/>
            <person name="Litvintseva A."/>
            <person name="Chen Y."/>
            <person name="Heitman J."/>
            <person name="Sun S."/>
            <person name="Springer D."/>
            <person name="Dromer F."/>
            <person name="Young S.K."/>
            <person name="Zeng Q."/>
            <person name="Gargeya S."/>
            <person name="Fitzgerald M."/>
            <person name="Abouelleil A."/>
            <person name="Alvarado L."/>
            <person name="Berlin A.M."/>
            <person name="Chapman S.B."/>
            <person name="Dewar J."/>
            <person name="Goldberg J."/>
            <person name="Griggs A."/>
            <person name="Gujja S."/>
            <person name="Hansen M."/>
            <person name="Howarth C."/>
            <person name="Imamovic A."/>
            <person name="Larimer J."/>
            <person name="McCowan C."/>
            <person name="Murphy C."/>
            <person name="Pearson M."/>
            <person name="Priest M."/>
            <person name="Roberts A."/>
            <person name="Saif S."/>
            <person name="Shea T."/>
            <person name="Sykes S."/>
            <person name="Wortman J."/>
            <person name="Nusbaum C."/>
            <person name="Birren B."/>
        </authorList>
    </citation>
    <scope>NUCLEOTIDE SEQUENCE [LARGE SCALE GENOMIC DNA]</scope>
    <source>
        <strain evidence="2">CBS 10118</strain>
    </source>
</reference>
<evidence type="ECO:0000313" key="2">
    <source>
        <dbReference type="EMBL" id="OCF29562.1"/>
    </source>
</evidence>
<dbReference type="GeneID" id="30205469"/>
<feature type="region of interest" description="Disordered" evidence="1">
    <location>
        <begin position="49"/>
        <end position="85"/>
    </location>
</feature>
<reference evidence="2" key="3">
    <citation type="submission" date="2014-01" db="EMBL/GenBank/DDBJ databases">
        <title>Evolution of pathogenesis and genome organization in the Tremellales.</title>
        <authorList>
            <person name="Cuomo C."/>
            <person name="Litvintseva A."/>
            <person name="Heitman J."/>
            <person name="Chen Y."/>
            <person name="Sun S."/>
            <person name="Springer D."/>
            <person name="Dromer F."/>
            <person name="Young S."/>
            <person name="Zeng Q."/>
            <person name="Chapman S."/>
            <person name="Gujja S."/>
            <person name="Saif S."/>
            <person name="Birren B."/>
        </authorList>
    </citation>
    <scope>NUCLEOTIDE SEQUENCE</scope>
    <source>
        <strain evidence="2">CBS 10118</strain>
    </source>
</reference>
<dbReference type="VEuPathDB" id="FungiDB:I302_01070"/>
<sequence length="85" mass="9271">MHETVEQLSPLHDNSLRFFLDGQSLNTPSPNIPSTHEGVFGVIKTNVDEGKNDQGVNTVDKPIGVTDLPGTNSENKKDNLEDQAK</sequence>
<proteinExistence type="predicted"/>
<gene>
    <name evidence="2" type="ORF">I302_01070</name>
    <name evidence="3" type="ORF">I302_102379</name>
</gene>
<feature type="compositionally biased region" description="Basic and acidic residues" evidence="1">
    <location>
        <begin position="74"/>
        <end position="85"/>
    </location>
</feature>
<dbReference type="EMBL" id="CP144541">
    <property type="protein sequence ID" value="WVW80398.1"/>
    <property type="molecule type" value="Genomic_DNA"/>
</dbReference>
<dbReference type="Proteomes" id="UP000092730">
    <property type="component" value="Chromosome 1"/>
</dbReference>